<accession>A0A6J4U8F1</accession>
<protein>
    <submittedName>
        <fullName evidence="2">Uncharacterized protein</fullName>
    </submittedName>
</protein>
<organism evidence="2">
    <name type="scientific">uncultured Thermomicrobiales bacterium</name>
    <dbReference type="NCBI Taxonomy" id="1645740"/>
    <lineage>
        <taxon>Bacteria</taxon>
        <taxon>Pseudomonadati</taxon>
        <taxon>Thermomicrobiota</taxon>
        <taxon>Thermomicrobia</taxon>
        <taxon>Thermomicrobiales</taxon>
        <taxon>environmental samples</taxon>
    </lineage>
</organism>
<dbReference type="AlphaFoldDB" id="A0A6J4U8F1"/>
<name>A0A6J4U8F1_9BACT</name>
<gene>
    <name evidence="2" type="ORF">AVDCRST_MAG19-1573</name>
</gene>
<evidence type="ECO:0000256" key="1">
    <source>
        <dbReference type="SAM" id="MobiDB-lite"/>
    </source>
</evidence>
<sequence length="42" mass="4786">MMPRAVYNRREGRRAAAPNGRMVNASRCSVSERLAPQRERLA</sequence>
<evidence type="ECO:0000313" key="2">
    <source>
        <dbReference type="EMBL" id="CAA9541679.1"/>
    </source>
</evidence>
<proteinExistence type="predicted"/>
<feature type="region of interest" description="Disordered" evidence="1">
    <location>
        <begin position="1"/>
        <end position="42"/>
    </location>
</feature>
<reference evidence="2" key="1">
    <citation type="submission" date="2020-02" db="EMBL/GenBank/DDBJ databases">
        <authorList>
            <person name="Meier V. D."/>
        </authorList>
    </citation>
    <scope>NUCLEOTIDE SEQUENCE</scope>
    <source>
        <strain evidence="2">AVDCRST_MAG19</strain>
    </source>
</reference>
<dbReference type="EMBL" id="CADCWL010000001">
    <property type="protein sequence ID" value="CAA9541679.1"/>
    <property type="molecule type" value="Genomic_DNA"/>
</dbReference>